<keyword evidence="2" id="KW-0479">Metal-binding</keyword>
<dbReference type="InterPro" id="IPR036397">
    <property type="entry name" value="RNaseH_sf"/>
</dbReference>
<dbReference type="PROSITE" id="PS50966">
    <property type="entry name" value="ZF_SWIM"/>
    <property type="match status" value="1"/>
</dbReference>
<dbReference type="GO" id="GO:0006313">
    <property type="term" value="P:DNA transposition"/>
    <property type="evidence" value="ECO:0007669"/>
    <property type="project" value="InterPro"/>
</dbReference>
<accession>D7ELC0</accession>
<reference evidence="4 5" key="1">
    <citation type="journal article" date="2008" name="Nature">
        <title>The genome of the model beetle and pest Tribolium castaneum.</title>
        <authorList>
            <consortium name="Tribolium Genome Sequencing Consortium"/>
            <person name="Richards S."/>
            <person name="Gibbs R.A."/>
            <person name="Weinstock G.M."/>
            <person name="Brown S.J."/>
            <person name="Denell R."/>
            <person name="Beeman R.W."/>
            <person name="Gibbs R."/>
            <person name="Beeman R.W."/>
            <person name="Brown S.J."/>
            <person name="Bucher G."/>
            <person name="Friedrich M."/>
            <person name="Grimmelikhuijzen C.J."/>
            <person name="Klingler M."/>
            <person name="Lorenzen M."/>
            <person name="Richards S."/>
            <person name="Roth S."/>
            <person name="Schroder R."/>
            <person name="Tautz D."/>
            <person name="Zdobnov E.M."/>
            <person name="Muzny D."/>
            <person name="Gibbs R.A."/>
            <person name="Weinstock G.M."/>
            <person name="Attaway T."/>
            <person name="Bell S."/>
            <person name="Buhay C.J."/>
            <person name="Chandrabose M.N."/>
            <person name="Chavez D."/>
            <person name="Clerk-Blankenburg K.P."/>
            <person name="Cree A."/>
            <person name="Dao M."/>
            <person name="Davis C."/>
            <person name="Chacko J."/>
            <person name="Dinh H."/>
            <person name="Dugan-Rocha S."/>
            <person name="Fowler G."/>
            <person name="Garner T.T."/>
            <person name="Garnes J."/>
            <person name="Gnirke A."/>
            <person name="Hawes A."/>
            <person name="Hernandez J."/>
            <person name="Hines S."/>
            <person name="Holder M."/>
            <person name="Hume J."/>
            <person name="Jhangiani S.N."/>
            <person name="Joshi V."/>
            <person name="Khan Z.M."/>
            <person name="Jackson L."/>
            <person name="Kovar C."/>
            <person name="Kowis A."/>
            <person name="Lee S."/>
            <person name="Lewis L.R."/>
            <person name="Margolis J."/>
            <person name="Morgan M."/>
            <person name="Nazareth L.V."/>
            <person name="Nguyen N."/>
            <person name="Okwuonu G."/>
            <person name="Parker D."/>
            <person name="Richards S."/>
            <person name="Ruiz S.J."/>
            <person name="Santibanez J."/>
            <person name="Savard J."/>
            <person name="Scherer S.E."/>
            <person name="Schneider B."/>
            <person name="Sodergren E."/>
            <person name="Tautz D."/>
            <person name="Vattahil S."/>
            <person name="Villasana D."/>
            <person name="White C.S."/>
            <person name="Wright R."/>
            <person name="Park Y."/>
            <person name="Beeman R.W."/>
            <person name="Lord J."/>
            <person name="Oppert B."/>
            <person name="Lorenzen M."/>
            <person name="Brown S."/>
            <person name="Wang L."/>
            <person name="Savard J."/>
            <person name="Tautz D."/>
            <person name="Richards S."/>
            <person name="Weinstock G."/>
            <person name="Gibbs R.A."/>
            <person name="Liu Y."/>
            <person name="Worley K."/>
            <person name="Weinstock G."/>
            <person name="Elsik C.G."/>
            <person name="Reese J.T."/>
            <person name="Elhaik E."/>
            <person name="Landan G."/>
            <person name="Graur D."/>
            <person name="Arensburger P."/>
            <person name="Atkinson P."/>
            <person name="Beeman R.W."/>
            <person name="Beidler J."/>
            <person name="Brown S.J."/>
            <person name="Demuth J.P."/>
            <person name="Drury D.W."/>
            <person name="Du Y.Z."/>
            <person name="Fujiwara H."/>
            <person name="Lorenzen M."/>
            <person name="Maselli V."/>
            <person name="Osanai M."/>
            <person name="Park Y."/>
            <person name="Robertson H.M."/>
            <person name="Tu Z."/>
            <person name="Wang J.J."/>
            <person name="Wang S."/>
            <person name="Richards S."/>
            <person name="Song H."/>
            <person name="Zhang L."/>
            <person name="Sodergren E."/>
            <person name="Werner D."/>
            <person name="Stanke M."/>
            <person name="Morgenstern B."/>
            <person name="Solovyev V."/>
            <person name="Kosarev P."/>
            <person name="Brown G."/>
            <person name="Chen H.C."/>
            <person name="Ermolaeva O."/>
            <person name="Hlavina W."/>
            <person name="Kapustin Y."/>
            <person name="Kiryutin B."/>
            <person name="Kitts P."/>
            <person name="Maglott D."/>
            <person name="Pruitt K."/>
            <person name="Sapojnikov V."/>
            <person name="Souvorov A."/>
            <person name="Mackey A.J."/>
            <person name="Waterhouse R.M."/>
            <person name="Wyder S."/>
            <person name="Zdobnov E.M."/>
            <person name="Zdobnov E.M."/>
            <person name="Wyder S."/>
            <person name="Kriventseva E.V."/>
            <person name="Kadowaki T."/>
            <person name="Bork P."/>
            <person name="Aranda M."/>
            <person name="Bao R."/>
            <person name="Beermann A."/>
            <person name="Berns N."/>
            <person name="Bolognesi R."/>
            <person name="Bonneton F."/>
            <person name="Bopp D."/>
            <person name="Brown S.J."/>
            <person name="Bucher G."/>
            <person name="Butts T."/>
            <person name="Chaumot A."/>
            <person name="Denell R.E."/>
            <person name="Ferrier D.E."/>
            <person name="Friedrich M."/>
            <person name="Gordon C.M."/>
            <person name="Jindra M."/>
            <person name="Klingler M."/>
            <person name="Lan Q."/>
            <person name="Lattorff H.M."/>
            <person name="Laudet V."/>
            <person name="von Levetsow C."/>
            <person name="Liu Z."/>
            <person name="Lutz R."/>
            <person name="Lynch J.A."/>
            <person name="da Fonseca R.N."/>
            <person name="Posnien N."/>
            <person name="Reuter R."/>
            <person name="Roth S."/>
            <person name="Savard J."/>
            <person name="Schinko J.B."/>
            <person name="Schmitt C."/>
            <person name="Schoppmeier M."/>
            <person name="Schroder R."/>
            <person name="Shippy T.D."/>
            <person name="Simonnet F."/>
            <person name="Marques-Souza H."/>
            <person name="Tautz D."/>
            <person name="Tomoyasu Y."/>
            <person name="Trauner J."/>
            <person name="Van der Zee M."/>
            <person name="Vervoort M."/>
            <person name="Wittkopp N."/>
            <person name="Wimmer E.A."/>
            <person name="Yang X."/>
            <person name="Jones A.K."/>
            <person name="Sattelle D.B."/>
            <person name="Ebert P.R."/>
            <person name="Nelson D."/>
            <person name="Scott J.G."/>
            <person name="Beeman R.W."/>
            <person name="Muthukrishnan S."/>
            <person name="Kramer K.J."/>
            <person name="Arakane Y."/>
            <person name="Beeman R.W."/>
            <person name="Zhu Q."/>
            <person name="Hogenkamp D."/>
            <person name="Dixit R."/>
            <person name="Oppert B."/>
            <person name="Jiang H."/>
            <person name="Zou Z."/>
            <person name="Marshall J."/>
            <person name="Elpidina E."/>
            <person name="Vinokurov K."/>
            <person name="Oppert C."/>
            <person name="Zou Z."/>
            <person name="Evans J."/>
            <person name="Lu Z."/>
            <person name="Zhao P."/>
            <person name="Sumathipala N."/>
            <person name="Altincicek B."/>
            <person name="Vilcinskas A."/>
            <person name="Williams M."/>
            <person name="Hultmark D."/>
            <person name="Hetru C."/>
            <person name="Jiang H."/>
            <person name="Grimmelikhuijzen C.J."/>
            <person name="Hauser F."/>
            <person name="Cazzamali G."/>
            <person name="Williamson M."/>
            <person name="Park Y."/>
            <person name="Li B."/>
            <person name="Tanaka Y."/>
            <person name="Predel R."/>
            <person name="Neupert S."/>
            <person name="Schachtner J."/>
            <person name="Verleyen P."/>
            <person name="Raible F."/>
            <person name="Bork P."/>
            <person name="Friedrich M."/>
            <person name="Walden K.K."/>
            <person name="Robertson H.M."/>
            <person name="Angeli S."/>
            <person name="Foret S."/>
            <person name="Bucher G."/>
            <person name="Schuetz S."/>
            <person name="Maleszka R."/>
            <person name="Wimmer E.A."/>
            <person name="Beeman R.W."/>
            <person name="Lorenzen M."/>
            <person name="Tomoyasu Y."/>
            <person name="Miller S.C."/>
            <person name="Grossmann D."/>
            <person name="Bucher G."/>
        </authorList>
    </citation>
    <scope>NUCLEOTIDE SEQUENCE [LARGE SCALE GENOMIC DNA]</scope>
    <source>
        <strain evidence="4 5">Georgia GA2</strain>
    </source>
</reference>
<dbReference type="InterPro" id="IPR052338">
    <property type="entry name" value="Transposase_5"/>
</dbReference>
<dbReference type="InterPro" id="IPR002492">
    <property type="entry name" value="Transposase_Tc1-like"/>
</dbReference>
<dbReference type="InterPro" id="IPR007527">
    <property type="entry name" value="Znf_SWIM"/>
</dbReference>
<dbReference type="STRING" id="7070.D7ELC0"/>
<evidence type="ECO:0000256" key="2">
    <source>
        <dbReference type="PROSITE-ProRule" id="PRU00325"/>
    </source>
</evidence>
<organism evidence="4 5">
    <name type="scientific">Tribolium castaneum</name>
    <name type="common">Red flour beetle</name>
    <dbReference type="NCBI Taxonomy" id="7070"/>
    <lineage>
        <taxon>Eukaryota</taxon>
        <taxon>Metazoa</taxon>
        <taxon>Ecdysozoa</taxon>
        <taxon>Arthropoda</taxon>
        <taxon>Hexapoda</taxon>
        <taxon>Insecta</taxon>
        <taxon>Pterygota</taxon>
        <taxon>Neoptera</taxon>
        <taxon>Endopterygota</taxon>
        <taxon>Coleoptera</taxon>
        <taxon>Polyphaga</taxon>
        <taxon>Cucujiformia</taxon>
        <taxon>Tenebrionidae</taxon>
        <taxon>Tenebrionidae incertae sedis</taxon>
        <taxon>Tribolium</taxon>
    </lineage>
</organism>
<proteinExistence type="predicted"/>
<evidence type="ECO:0000313" key="4">
    <source>
        <dbReference type="EMBL" id="EFA11986.1"/>
    </source>
</evidence>
<dbReference type="PANTHER" id="PTHR23022">
    <property type="entry name" value="TRANSPOSABLE ELEMENT-RELATED"/>
    <property type="match status" value="1"/>
</dbReference>
<dbReference type="HOGENOM" id="CLU_579153_0_0_1"/>
<dbReference type="InterPro" id="IPR009057">
    <property type="entry name" value="Homeodomain-like_sf"/>
</dbReference>
<dbReference type="eggNOG" id="ENOG502QUTZ">
    <property type="taxonomic scope" value="Eukaryota"/>
</dbReference>
<keyword evidence="2" id="KW-0862">Zinc</keyword>
<dbReference type="InParanoid" id="D7ELC0"/>
<keyword evidence="2" id="KW-0863">Zinc-finger</keyword>
<dbReference type="InterPro" id="IPR036388">
    <property type="entry name" value="WH-like_DNA-bd_sf"/>
</dbReference>
<dbReference type="GO" id="GO:0003677">
    <property type="term" value="F:DNA binding"/>
    <property type="evidence" value="ECO:0007669"/>
    <property type="project" value="InterPro"/>
</dbReference>
<feature type="domain" description="SWIM-type" evidence="3">
    <location>
        <begin position="95"/>
        <end position="146"/>
    </location>
</feature>
<dbReference type="Gene3D" id="1.10.10.10">
    <property type="entry name" value="Winged helix-like DNA-binding domain superfamily/Winged helix DNA-binding domain"/>
    <property type="match status" value="1"/>
</dbReference>
<keyword evidence="5" id="KW-1185">Reference proteome</keyword>
<reference evidence="4 5" key="2">
    <citation type="journal article" date="2010" name="Nucleic Acids Res.">
        <title>BeetleBase in 2010: revisions to provide comprehensive genomic information for Tribolium castaneum.</title>
        <authorList>
            <person name="Kim H.S."/>
            <person name="Murphy T."/>
            <person name="Xia J."/>
            <person name="Caragea D."/>
            <person name="Park Y."/>
            <person name="Beeman R.W."/>
            <person name="Lorenzen M.D."/>
            <person name="Butcher S."/>
            <person name="Manak J.R."/>
            <person name="Brown S.J."/>
        </authorList>
    </citation>
    <scope>NUCLEOTIDE SEQUENCE [LARGE SCALE GENOMIC DNA]</scope>
    <source>
        <strain evidence="4 5">Georgia GA2</strain>
    </source>
</reference>
<comment type="subcellular location">
    <subcellularLocation>
        <location evidence="1">Nucleus</location>
    </subcellularLocation>
</comment>
<gene>
    <name evidence="4" type="primary">GLEAN_11599</name>
    <name evidence="4" type="ORF">TcasGA2_TC011599</name>
</gene>
<dbReference type="GO" id="GO:0015074">
    <property type="term" value="P:DNA integration"/>
    <property type="evidence" value="ECO:0007669"/>
    <property type="project" value="InterPro"/>
</dbReference>
<dbReference type="Gene3D" id="3.30.420.10">
    <property type="entry name" value="Ribonuclease H-like superfamily/Ribonuclease H"/>
    <property type="match status" value="1"/>
</dbReference>
<dbReference type="PANTHER" id="PTHR23022:SF134">
    <property type="entry name" value="TRANSPOSABLE ELEMENT TC1 TRANSPOSASE"/>
    <property type="match status" value="1"/>
</dbReference>
<protein>
    <recommendedName>
        <fullName evidence="3">SWIM-type domain-containing protein</fullName>
    </recommendedName>
</protein>
<dbReference type="SUPFAM" id="SSF46689">
    <property type="entry name" value="Homeodomain-like"/>
    <property type="match status" value="1"/>
</dbReference>
<evidence type="ECO:0000259" key="3">
    <source>
        <dbReference type="PROSITE" id="PS50966"/>
    </source>
</evidence>
<dbReference type="AlphaFoldDB" id="D7ELC0"/>
<evidence type="ECO:0000313" key="5">
    <source>
        <dbReference type="Proteomes" id="UP000007266"/>
    </source>
</evidence>
<sequence length="472" mass="54714">MHLESMHKTLKYNTQKYNFCGKTVQRLETCLDALDRLIIDKSWSRLASVLRPTATYQDLLVNKNHRKATQMSLDDVAQESDSKFLVHSEREINFYEVVLVNSGCNCRTLRCVVCETCIHKFTSTCRDATTNNHFCKHIHLVAIFLKNKRLQNAASNSAEERFIPQFKCLDSGADQQVDDLNEEMAICIAHQSEKNRSSGTKVKELWRAECQNLFESVLEDCTCENDYKMIIGKLAMQTGTPIGKELKETVIDAFLNNEKQADIARRFQLPRYSVSKIIIRYNERGHLNNNPKSGRPQKTTINMDRRIKRISENDPWQSASKIIAEIPEVGVSTRTIQRRLVAAKLFSRRPAKKPLISERNRRARLQFVREHLNWTAQDWRKVLFNDETRYKLFNSDGMKRVRRPINTPFNPKYVTPTVKHGHGSVFLWGCFSWNSVGPLSFIEGNMDRFIYRDILQDVCRMGNASSFYLSAR</sequence>
<dbReference type="GO" id="GO:0005634">
    <property type="term" value="C:nucleus"/>
    <property type="evidence" value="ECO:0007669"/>
    <property type="project" value="UniProtKB-SubCell"/>
</dbReference>
<dbReference type="PhylomeDB" id="D7ELC0"/>
<dbReference type="EMBL" id="KQ973077">
    <property type="protein sequence ID" value="EFA11986.1"/>
    <property type="molecule type" value="Genomic_DNA"/>
</dbReference>
<evidence type="ECO:0000256" key="1">
    <source>
        <dbReference type="ARBA" id="ARBA00004123"/>
    </source>
</evidence>
<name>D7ELC0_TRICA</name>
<dbReference type="Pfam" id="PF01498">
    <property type="entry name" value="HTH_Tnp_Tc3_2"/>
    <property type="match status" value="1"/>
</dbReference>
<dbReference type="GO" id="GO:0008270">
    <property type="term" value="F:zinc ion binding"/>
    <property type="evidence" value="ECO:0007669"/>
    <property type="project" value="UniProtKB-KW"/>
</dbReference>
<dbReference type="Proteomes" id="UP000007266">
    <property type="component" value="Unassembled WGS sequence"/>
</dbReference>